<reference evidence="1 2" key="1">
    <citation type="submission" date="2014-02" db="EMBL/GenBank/DDBJ databases">
        <title>Draft genome sequence of Lysinibacillus massiliensis CCUG 49529.</title>
        <authorList>
            <person name="Zhang F."/>
            <person name="Wang G."/>
            <person name="Zhang L."/>
        </authorList>
    </citation>
    <scope>NUCLEOTIDE SEQUENCE [LARGE SCALE GENOMIC DNA]</scope>
    <source>
        <strain evidence="1 2">CCUG 49529</strain>
    </source>
</reference>
<evidence type="ECO:0000313" key="1">
    <source>
        <dbReference type="EMBL" id="KGR89809.1"/>
    </source>
</evidence>
<evidence type="ECO:0000313" key="2">
    <source>
        <dbReference type="Proteomes" id="UP000030595"/>
    </source>
</evidence>
<dbReference type="RefSeq" id="WP_036178264.1">
    <property type="nucleotide sequence ID" value="NZ_AVCZ01000033.1"/>
</dbReference>
<dbReference type="EMBL" id="JPVQ01000033">
    <property type="protein sequence ID" value="KGR89809.1"/>
    <property type="molecule type" value="Genomic_DNA"/>
</dbReference>
<name>A0A0A3IYI6_9BACL</name>
<evidence type="ECO:0008006" key="3">
    <source>
        <dbReference type="Google" id="ProtNLM"/>
    </source>
</evidence>
<dbReference type="AlphaFoldDB" id="A0A0A3IYI6"/>
<dbReference type="OrthoDB" id="3611744at2"/>
<dbReference type="eggNOG" id="COG0224">
    <property type="taxonomic scope" value="Bacteria"/>
</dbReference>
<dbReference type="Pfam" id="PF08889">
    <property type="entry name" value="WbqC"/>
    <property type="match status" value="1"/>
</dbReference>
<keyword evidence="2" id="KW-1185">Reference proteome</keyword>
<dbReference type="Proteomes" id="UP000030595">
    <property type="component" value="Unassembled WGS sequence"/>
</dbReference>
<proteinExistence type="predicted"/>
<gene>
    <name evidence="1" type="ORF">CD30_14995</name>
</gene>
<organism evidence="1 2">
    <name type="scientific">Ureibacillus massiliensis 4400831 = CIP 108448 = CCUG 49529</name>
    <dbReference type="NCBI Taxonomy" id="1211035"/>
    <lineage>
        <taxon>Bacteria</taxon>
        <taxon>Bacillati</taxon>
        <taxon>Bacillota</taxon>
        <taxon>Bacilli</taxon>
        <taxon>Bacillales</taxon>
        <taxon>Caryophanaceae</taxon>
        <taxon>Ureibacillus</taxon>
    </lineage>
</organism>
<accession>A0A0A3IYI6</accession>
<protein>
    <recommendedName>
        <fullName evidence="3">WbqC-like protein</fullName>
    </recommendedName>
</protein>
<comment type="caution">
    <text evidence="1">The sequence shown here is derived from an EMBL/GenBank/DDBJ whole genome shotgun (WGS) entry which is preliminary data.</text>
</comment>
<sequence length="229" mass="26873">MKIAIHQPNYLPWIGYFDKIDQVDKFIILDKALHTKSGFVHRNKIKTPQGPIMLSVPLKNKEKPINELLIANETNWRSKHWKIIKNNYKNTPFWSLYKEGFEEIFEKEWKYLDSLNTTLIKHILSLLSITTEILKESDFKIDFGHGNLRNVNIVSHLGGNIYLSGVGAKVYNNPEEFKNRGIELNYQNFNHPIYSQRFGNFESHLSIIDLLFNCGPESIELIRKQRNEQ</sequence>
<dbReference type="InterPro" id="IPR014985">
    <property type="entry name" value="WbqC"/>
</dbReference>